<feature type="domain" description="L,D-TPase catalytic" evidence="8">
    <location>
        <begin position="38"/>
        <end position="210"/>
    </location>
</feature>
<evidence type="ECO:0000256" key="6">
    <source>
        <dbReference type="PROSITE-ProRule" id="PRU01373"/>
    </source>
</evidence>
<reference evidence="9 10" key="1">
    <citation type="journal article" date="2018" name="Environ. Microbiol.">
        <title>Ecological and genomic features of two widespread freshwater picocyanobacteria.</title>
        <authorList>
            <person name="Cabello-Yeves P.J."/>
            <person name="Picazo A."/>
            <person name="Camacho A."/>
            <person name="Callieri C."/>
            <person name="Rosselli R."/>
            <person name="Roda-Garcia J.J."/>
            <person name="Coutinho F.H."/>
            <person name="Rodriguez-Valera F."/>
        </authorList>
    </citation>
    <scope>NUCLEOTIDE SEQUENCE [LARGE SCALE GENOMIC DNA]</scope>
    <source>
        <strain evidence="9 10">Tous</strain>
    </source>
</reference>
<feature type="active site" description="Nucleophile" evidence="6">
    <location>
        <position position="186"/>
    </location>
</feature>
<keyword evidence="3 6" id="KW-0133">Cell shape</keyword>
<evidence type="ECO:0000256" key="2">
    <source>
        <dbReference type="ARBA" id="ARBA00022679"/>
    </source>
</evidence>
<keyword evidence="2" id="KW-0808">Transferase</keyword>
<feature type="signal peptide" evidence="7">
    <location>
        <begin position="1"/>
        <end position="25"/>
    </location>
</feature>
<dbReference type="UniPathway" id="UPA00219"/>
<dbReference type="Gene3D" id="2.40.440.10">
    <property type="entry name" value="L,D-transpeptidase catalytic domain-like"/>
    <property type="match status" value="1"/>
</dbReference>
<dbReference type="OrthoDB" id="552293at2"/>
<dbReference type="CDD" id="cd16913">
    <property type="entry name" value="YkuD_like"/>
    <property type="match status" value="1"/>
</dbReference>
<keyword evidence="5 6" id="KW-0961">Cell wall biogenesis/degradation</keyword>
<dbReference type="GO" id="GO:0016740">
    <property type="term" value="F:transferase activity"/>
    <property type="evidence" value="ECO:0007669"/>
    <property type="project" value="UniProtKB-KW"/>
</dbReference>
<evidence type="ECO:0000313" key="9">
    <source>
        <dbReference type="EMBL" id="PSJ06977.1"/>
    </source>
</evidence>
<evidence type="ECO:0000256" key="1">
    <source>
        <dbReference type="ARBA" id="ARBA00004752"/>
    </source>
</evidence>
<gene>
    <name evidence="9" type="ORF">C7K55_01970</name>
</gene>
<accession>A0A2P7N0I5</accession>
<organism evidence="9 10">
    <name type="scientific">Cyanobium usitatum str. Tous</name>
    <dbReference type="NCBI Taxonomy" id="2116684"/>
    <lineage>
        <taxon>Bacteria</taxon>
        <taxon>Bacillati</taxon>
        <taxon>Cyanobacteriota</taxon>
        <taxon>Cyanophyceae</taxon>
        <taxon>Synechococcales</taxon>
        <taxon>Prochlorococcaceae</taxon>
        <taxon>Cyanobium</taxon>
    </lineage>
</organism>
<dbReference type="InterPro" id="IPR038063">
    <property type="entry name" value="Transpep_catalytic_dom"/>
</dbReference>
<keyword evidence="7" id="KW-0732">Signal</keyword>
<evidence type="ECO:0000256" key="7">
    <source>
        <dbReference type="SAM" id="SignalP"/>
    </source>
</evidence>
<dbReference type="PROSITE" id="PS51257">
    <property type="entry name" value="PROKAR_LIPOPROTEIN"/>
    <property type="match status" value="1"/>
</dbReference>
<dbReference type="RefSeq" id="WP_106501950.1">
    <property type="nucleotide sequence ID" value="NZ_PXXO01000002.1"/>
</dbReference>
<evidence type="ECO:0000256" key="4">
    <source>
        <dbReference type="ARBA" id="ARBA00022984"/>
    </source>
</evidence>
<sequence>MRPFSTLALLALATGLFGCGTNKQAKPGPAAVTGPIRIELDPKDPSRSFGVLPRGEDRTIFKVGFGRNGITCAGSRFEEGYTPLGRFRVNAILSGNTFVMDPGLVAKSGKSEAELRKTLFTNMNAIDFDGDGENGEYGSGYVSLEPVDSVKQPFAFNTYDGKFRWYSFAIHGSNNNRIGQKVTGGCVNVAEPDLKLLLSAVKLGDEVVINAAGGKCVQDEQL</sequence>
<dbReference type="AlphaFoldDB" id="A0A2P7N0I5"/>
<feature type="active site" description="Proton donor/acceptor" evidence="6">
    <location>
        <position position="171"/>
    </location>
</feature>
<evidence type="ECO:0000256" key="3">
    <source>
        <dbReference type="ARBA" id="ARBA00022960"/>
    </source>
</evidence>
<dbReference type="InterPro" id="IPR005490">
    <property type="entry name" value="LD_TPept_cat_dom"/>
</dbReference>
<dbReference type="Pfam" id="PF03734">
    <property type="entry name" value="YkuD"/>
    <property type="match status" value="1"/>
</dbReference>
<dbReference type="EMBL" id="PXXO01000002">
    <property type="protein sequence ID" value="PSJ06977.1"/>
    <property type="molecule type" value="Genomic_DNA"/>
</dbReference>
<dbReference type="GO" id="GO:0008360">
    <property type="term" value="P:regulation of cell shape"/>
    <property type="evidence" value="ECO:0007669"/>
    <property type="project" value="UniProtKB-UniRule"/>
</dbReference>
<evidence type="ECO:0000259" key="8">
    <source>
        <dbReference type="PROSITE" id="PS52029"/>
    </source>
</evidence>
<dbReference type="Proteomes" id="UP000243002">
    <property type="component" value="Unassembled WGS sequence"/>
</dbReference>
<dbReference type="SUPFAM" id="SSF141523">
    <property type="entry name" value="L,D-transpeptidase catalytic domain-like"/>
    <property type="match status" value="1"/>
</dbReference>
<comment type="caution">
    <text evidence="9">The sequence shown here is derived from an EMBL/GenBank/DDBJ whole genome shotgun (WGS) entry which is preliminary data.</text>
</comment>
<evidence type="ECO:0000313" key="10">
    <source>
        <dbReference type="Proteomes" id="UP000243002"/>
    </source>
</evidence>
<feature type="chain" id="PRO_5015197408" evidence="7">
    <location>
        <begin position="26"/>
        <end position="222"/>
    </location>
</feature>
<dbReference type="PROSITE" id="PS52029">
    <property type="entry name" value="LD_TPASE"/>
    <property type="match status" value="1"/>
</dbReference>
<keyword evidence="10" id="KW-1185">Reference proteome</keyword>
<name>A0A2P7N0I5_9CYAN</name>
<evidence type="ECO:0000256" key="5">
    <source>
        <dbReference type="ARBA" id="ARBA00023316"/>
    </source>
</evidence>
<keyword evidence="4 6" id="KW-0573">Peptidoglycan synthesis</keyword>
<protein>
    <submittedName>
        <fullName evidence="9">L,D-transpeptidase</fullName>
    </submittedName>
</protein>
<dbReference type="GO" id="GO:0071555">
    <property type="term" value="P:cell wall organization"/>
    <property type="evidence" value="ECO:0007669"/>
    <property type="project" value="UniProtKB-UniRule"/>
</dbReference>
<proteinExistence type="predicted"/>
<dbReference type="GO" id="GO:0009252">
    <property type="term" value="P:peptidoglycan biosynthetic process"/>
    <property type="evidence" value="ECO:0007669"/>
    <property type="project" value="UniProtKB-UniPathway"/>
</dbReference>
<comment type="pathway">
    <text evidence="1 6">Cell wall biogenesis; peptidoglycan biosynthesis.</text>
</comment>